<proteinExistence type="inferred from homology"/>
<keyword evidence="4" id="KW-0456">Lyase</keyword>
<accession>A0A371BJ11</accession>
<dbReference type="PANTHER" id="PTHR33337:SF40">
    <property type="entry name" value="CENP-V_GFA DOMAIN-CONTAINING PROTEIN-RELATED"/>
    <property type="match status" value="1"/>
</dbReference>
<dbReference type="Gene3D" id="3.90.1590.10">
    <property type="entry name" value="glutathione-dependent formaldehyde- activating enzyme (gfa)"/>
    <property type="match status" value="1"/>
</dbReference>
<feature type="domain" description="CENP-V/GFA" evidence="5">
    <location>
        <begin position="3"/>
        <end position="118"/>
    </location>
</feature>
<dbReference type="OrthoDB" id="7186766at2"/>
<dbReference type="PROSITE" id="PS51891">
    <property type="entry name" value="CENP_V_GFA"/>
    <property type="match status" value="1"/>
</dbReference>
<evidence type="ECO:0000256" key="2">
    <source>
        <dbReference type="ARBA" id="ARBA00022723"/>
    </source>
</evidence>
<dbReference type="EMBL" id="QRGP01000001">
    <property type="protein sequence ID" value="RDV07527.1"/>
    <property type="molecule type" value="Genomic_DNA"/>
</dbReference>
<dbReference type="Pfam" id="PF04828">
    <property type="entry name" value="GFA"/>
    <property type="match status" value="1"/>
</dbReference>
<dbReference type="RefSeq" id="WP_115549074.1">
    <property type="nucleotide sequence ID" value="NZ_QRGP01000001.1"/>
</dbReference>
<evidence type="ECO:0000256" key="1">
    <source>
        <dbReference type="ARBA" id="ARBA00005495"/>
    </source>
</evidence>
<evidence type="ECO:0000259" key="5">
    <source>
        <dbReference type="PROSITE" id="PS51891"/>
    </source>
</evidence>
<dbReference type="GO" id="GO:0046872">
    <property type="term" value="F:metal ion binding"/>
    <property type="evidence" value="ECO:0007669"/>
    <property type="project" value="UniProtKB-KW"/>
</dbReference>
<evidence type="ECO:0000313" key="6">
    <source>
        <dbReference type="EMBL" id="RDV07527.1"/>
    </source>
</evidence>
<dbReference type="Proteomes" id="UP000263833">
    <property type="component" value="Unassembled WGS sequence"/>
</dbReference>
<dbReference type="InterPro" id="IPR011057">
    <property type="entry name" value="Mss4-like_sf"/>
</dbReference>
<keyword evidence="3" id="KW-0862">Zinc</keyword>
<dbReference type="PANTHER" id="PTHR33337">
    <property type="entry name" value="GFA DOMAIN-CONTAINING PROTEIN"/>
    <property type="match status" value="1"/>
</dbReference>
<comment type="similarity">
    <text evidence="1">Belongs to the Gfa family.</text>
</comment>
<keyword evidence="2" id="KW-0479">Metal-binding</keyword>
<protein>
    <submittedName>
        <fullName evidence="6">GFA family protein</fullName>
    </submittedName>
</protein>
<name>A0A371BJ11_9SPHN</name>
<evidence type="ECO:0000256" key="4">
    <source>
        <dbReference type="ARBA" id="ARBA00023239"/>
    </source>
</evidence>
<gene>
    <name evidence="6" type="ORF">DXH95_09385</name>
</gene>
<keyword evidence="7" id="KW-1185">Reference proteome</keyword>
<comment type="caution">
    <text evidence="6">The sequence shown here is derived from an EMBL/GenBank/DDBJ whole genome shotgun (WGS) entry which is preliminary data.</text>
</comment>
<dbReference type="GO" id="GO:0016846">
    <property type="term" value="F:carbon-sulfur lyase activity"/>
    <property type="evidence" value="ECO:0007669"/>
    <property type="project" value="InterPro"/>
</dbReference>
<evidence type="ECO:0000313" key="7">
    <source>
        <dbReference type="Proteomes" id="UP000263833"/>
    </source>
</evidence>
<dbReference type="InterPro" id="IPR006913">
    <property type="entry name" value="CENP-V/GFA"/>
</dbReference>
<organism evidence="6 7">
    <name type="scientific">Sphingorhabdus pulchriflava</name>
    <dbReference type="NCBI Taxonomy" id="2292257"/>
    <lineage>
        <taxon>Bacteria</taxon>
        <taxon>Pseudomonadati</taxon>
        <taxon>Pseudomonadota</taxon>
        <taxon>Alphaproteobacteria</taxon>
        <taxon>Sphingomonadales</taxon>
        <taxon>Sphingomonadaceae</taxon>
        <taxon>Sphingorhabdus</taxon>
    </lineage>
</organism>
<evidence type="ECO:0000256" key="3">
    <source>
        <dbReference type="ARBA" id="ARBA00022833"/>
    </source>
</evidence>
<sequence length="132" mass="14261">MTHQGGCHCGAVRFEVSGDPQHVALCHCSDCRKSSGAPMVAWAAFTEDQFKLVEGEPVTFNSSGSAMRSFCPKCGSGLYYRNQEFLPGIVDIQSATLDDPDALPPGAHIQTAERLGWMETAHSLPAFERFPG</sequence>
<dbReference type="AlphaFoldDB" id="A0A371BJ11"/>
<dbReference type="SUPFAM" id="SSF51316">
    <property type="entry name" value="Mss4-like"/>
    <property type="match status" value="1"/>
</dbReference>
<reference evidence="7" key="1">
    <citation type="submission" date="2018-08" db="EMBL/GenBank/DDBJ databases">
        <authorList>
            <person name="Kim S.-J."/>
            <person name="Jung G.-Y."/>
        </authorList>
    </citation>
    <scope>NUCLEOTIDE SEQUENCE [LARGE SCALE GENOMIC DNA]</scope>
    <source>
        <strain evidence="7">GY_G</strain>
    </source>
</reference>